<keyword evidence="3" id="KW-1185">Reference proteome</keyword>
<feature type="non-terminal residue" evidence="2">
    <location>
        <position position="1"/>
    </location>
</feature>
<evidence type="ECO:0000313" key="3">
    <source>
        <dbReference type="Proteomes" id="UP000690515"/>
    </source>
</evidence>
<proteinExistence type="predicted"/>
<keyword evidence="1" id="KW-0812">Transmembrane</keyword>
<keyword evidence="1" id="KW-1133">Transmembrane helix</keyword>
<comment type="caution">
    <text evidence="2">The sequence shown here is derived from an EMBL/GenBank/DDBJ whole genome shotgun (WGS) entry which is preliminary data.</text>
</comment>
<feature type="transmembrane region" description="Helical" evidence="1">
    <location>
        <begin position="64"/>
        <end position="82"/>
    </location>
</feature>
<organism evidence="2 3">
    <name type="scientific">Zooshikella harenae</name>
    <dbReference type="NCBI Taxonomy" id="2827238"/>
    <lineage>
        <taxon>Bacteria</taxon>
        <taxon>Pseudomonadati</taxon>
        <taxon>Pseudomonadota</taxon>
        <taxon>Gammaproteobacteria</taxon>
        <taxon>Oceanospirillales</taxon>
        <taxon>Zooshikellaceae</taxon>
        <taxon>Zooshikella</taxon>
    </lineage>
</organism>
<dbReference type="RefSeq" id="WP_215820440.1">
    <property type="nucleotide sequence ID" value="NZ_JAGSOY010000032.1"/>
</dbReference>
<evidence type="ECO:0000256" key="1">
    <source>
        <dbReference type="SAM" id="Phobius"/>
    </source>
</evidence>
<accession>A0ABS5ZDQ9</accession>
<dbReference type="EMBL" id="JAGSOY010000032">
    <property type="protein sequence ID" value="MBU2712211.1"/>
    <property type="molecule type" value="Genomic_DNA"/>
</dbReference>
<keyword evidence="1" id="KW-0472">Membrane</keyword>
<sequence length="83" mass="9323">VTAVLLSFGLVLFFIANLSSQKSALDCLSVAREELKAMLNVCHYQQLFKCYSTESILYRYSGTFVLHIAVDILLIVIVFMATK</sequence>
<reference evidence="2 3" key="1">
    <citation type="submission" date="2021-04" db="EMBL/GenBank/DDBJ databases">
        <authorList>
            <person name="Pira H."/>
            <person name="Risdian C."/>
            <person name="Wink J."/>
        </authorList>
    </citation>
    <scope>NUCLEOTIDE SEQUENCE [LARGE SCALE GENOMIC DNA]</scope>
    <source>
        <strain evidence="2 3">WH53</strain>
    </source>
</reference>
<gene>
    <name evidence="2" type="ORF">KCG35_14185</name>
</gene>
<protein>
    <submittedName>
        <fullName evidence="2">Uncharacterized protein</fullName>
    </submittedName>
</protein>
<name>A0ABS5ZDQ9_9GAMM</name>
<evidence type="ECO:0000313" key="2">
    <source>
        <dbReference type="EMBL" id="MBU2712211.1"/>
    </source>
</evidence>
<dbReference type="Proteomes" id="UP000690515">
    <property type="component" value="Unassembled WGS sequence"/>
</dbReference>